<evidence type="ECO:0000313" key="4">
    <source>
        <dbReference type="Proteomes" id="UP001589890"/>
    </source>
</evidence>
<name>A0ABV6QJQ8_9ACTN</name>
<gene>
    <name evidence="3" type="ORF">ACFFGN_12485</name>
</gene>
<dbReference type="Gene3D" id="3.75.10.10">
    <property type="entry name" value="L-arginine/glycine Amidinotransferase, Chain A"/>
    <property type="match status" value="1"/>
</dbReference>
<dbReference type="PANTHER" id="PTHR10837:SF8">
    <property type="entry name" value="PROTEIN-ARGININE DEIMINASE"/>
    <property type="match status" value="1"/>
</dbReference>
<feature type="signal peptide" evidence="1">
    <location>
        <begin position="1"/>
        <end position="22"/>
    </location>
</feature>
<dbReference type="InterPro" id="IPR013530">
    <property type="entry name" value="PAD_C"/>
</dbReference>
<accession>A0ABV6QJQ8</accession>
<dbReference type="PANTHER" id="PTHR10837">
    <property type="entry name" value="PEPTIDYLARGININE DEIMINASE"/>
    <property type="match status" value="1"/>
</dbReference>
<feature type="chain" id="PRO_5046162425" evidence="1">
    <location>
        <begin position="23"/>
        <end position="598"/>
    </location>
</feature>
<evidence type="ECO:0000256" key="1">
    <source>
        <dbReference type="SAM" id="SignalP"/>
    </source>
</evidence>
<feature type="domain" description="Protein-arginine deiminase C-terminal" evidence="2">
    <location>
        <begin position="197"/>
        <end position="594"/>
    </location>
</feature>
<proteinExistence type="predicted"/>
<protein>
    <submittedName>
        <fullName evidence="3">Protein-arginine deiminase family protein</fullName>
    </submittedName>
</protein>
<sequence>MRRWTAPIALGLSLTLAVPAQAGVIAPGGQDSTTSADLRVDVDRDGRLTARDEPGENGWSQGRGAIFLPNLDDDERRCKLQPGDLTAPGTAVDERLVACHDAADERVNGPRDVADLAPVEIRPLRGIGPAATGRLTITPADKARVHPGGELTAGQLRGGLRLGLEGRDIIRDPAKWDGRITVRLTVTDPALPGGSSVDEVVLKVAPLMLQNDLQDATKVFAGKPSDGPGWPGTPPYGEDVPGEWEPFAKSLNRAVPTTFVPGHPMWWKDMWWQDSFEPATASMPAPGGIQTMRIMIRSANLWDFPVNGQLVPTLRPLGRLLFRDLRGPDVGVVQEYTPQSRPGMDDLLNMGGNIESLPPYDGYPHGRLVYGAGARKPDARFVRMLTGQGLQPPVVIDTSWLVVGHADETTHVVRANNARGWTLAVADPRLAVRMLTKAQREGAGGQRLFTETRVKDKPAINEVLARDRAVNEEAAARIDEQLAILLAATGLRRDELVPLPVLFERHQDTGLLRAYTPGLVNGLSISAREFAAPVPHGPKVKGIDIFRRATEKALGRQGIRVHWVEAFFWAHLGGGEVHCATNAWRDTRSTNRWWTAAR</sequence>
<dbReference type="Proteomes" id="UP001589890">
    <property type="component" value="Unassembled WGS sequence"/>
</dbReference>
<dbReference type="SUPFAM" id="SSF55909">
    <property type="entry name" value="Pentein"/>
    <property type="match status" value="1"/>
</dbReference>
<dbReference type="Pfam" id="PF03068">
    <property type="entry name" value="PAD"/>
    <property type="match status" value="1"/>
</dbReference>
<dbReference type="InterPro" id="IPR004303">
    <property type="entry name" value="PAD"/>
</dbReference>
<reference evidence="3 4" key="1">
    <citation type="submission" date="2024-09" db="EMBL/GenBank/DDBJ databases">
        <authorList>
            <person name="Sun Q."/>
            <person name="Mori K."/>
        </authorList>
    </citation>
    <scope>NUCLEOTIDE SEQUENCE [LARGE SCALE GENOMIC DNA]</scope>
    <source>
        <strain evidence="3 4">CGMCC 1.15906</strain>
    </source>
</reference>
<dbReference type="Gene3D" id="2.60.40.1700">
    <property type="entry name" value="Protein-arginine deiminase, central domain"/>
    <property type="match status" value="1"/>
</dbReference>
<evidence type="ECO:0000313" key="3">
    <source>
        <dbReference type="EMBL" id="MFC0624886.1"/>
    </source>
</evidence>
<keyword evidence="1" id="KW-0732">Signal</keyword>
<comment type="caution">
    <text evidence="3">The sequence shown here is derived from an EMBL/GenBank/DDBJ whole genome shotgun (WGS) entry which is preliminary data.</text>
</comment>
<evidence type="ECO:0000259" key="2">
    <source>
        <dbReference type="Pfam" id="PF03068"/>
    </source>
</evidence>
<keyword evidence="4" id="KW-1185">Reference proteome</keyword>
<dbReference type="SUPFAM" id="SSF110083">
    <property type="entry name" value="Peptidylarginine deiminase Pad4, middle domain"/>
    <property type="match status" value="1"/>
</dbReference>
<dbReference type="RefSeq" id="WP_380046719.1">
    <property type="nucleotide sequence ID" value="NZ_JBHLTC010000014.1"/>
</dbReference>
<dbReference type="InterPro" id="IPR036556">
    <property type="entry name" value="PAD_central_sf"/>
</dbReference>
<dbReference type="EMBL" id="JBHLTC010000014">
    <property type="protein sequence ID" value="MFC0624886.1"/>
    <property type="molecule type" value="Genomic_DNA"/>
</dbReference>
<organism evidence="3 4">
    <name type="scientific">Kribbella deserti</name>
    <dbReference type="NCBI Taxonomy" id="1926257"/>
    <lineage>
        <taxon>Bacteria</taxon>
        <taxon>Bacillati</taxon>
        <taxon>Actinomycetota</taxon>
        <taxon>Actinomycetes</taxon>
        <taxon>Propionibacteriales</taxon>
        <taxon>Kribbellaceae</taxon>
        <taxon>Kribbella</taxon>
    </lineage>
</organism>